<protein>
    <submittedName>
        <fullName evidence="6">ParB/RepB/Spo0J family partition protein</fullName>
    </submittedName>
</protein>
<comment type="caution">
    <text evidence="6">The sequence shown here is derived from an EMBL/GenBank/DDBJ whole genome shotgun (WGS) entry which is preliminary data.</text>
</comment>
<dbReference type="SUPFAM" id="SSF110849">
    <property type="entry name" value="ParB/Sulfiredoxin"/>
    <property type="match status" value="1"/>
</dbReference>
<dbReference type="CDD" id="cd16393">
    <property type="entry name" value="SPO0J_N"/>
    <property type="match status" value="1"/>
</dbReference>
<organism evidence="6 7">
    <name type="scientific">Natronomicrosphaera hydrolytica</name>
    <dbReference type="NCBI Taxonomy" id="3242702"/>
    <lineage>
        <taxon>Bacteria</taxon>
        <taxon>Pseudomonadati</taxon>
        <taxon>Planctomycetota</taxon>
        <taxon>Phycisphaerae</taxon>
        <taxon>Phycisphaerales</taxon>
        <taxon>Phycisphaeraceae</taxon>
        <taxon>Natronomicrosphaera</taxon>
    </lineage>
</organism>
<keyword evidence="2" id="KW-0159">Chromosome partition</keyword>
<dbReference type="RefSeq" id="WP_425345394.1">
    <property type="nucleotide sequence ID" value="NZ_JBGUBD010000005.1"/>
</dbReference>
<dbReference type="InterPro" id="IPR057240">
    <property type="entry name" value="ParB_dimer_C"/>
</dbReference>
<sequence length="347" mass="38150">MATKKRPSRLGRGLSSLMAQPVAVKEEAKGTDTARATAPPSSPEKSTQASKTTSSKAAVDEPTAPATAADGLHRLPIKSIRPNPHQPRQTFDEGALQRLADSIAREGIMQPIVVRPTESEKGGQPAYELVAGERRWRAAQLAKLDVVPAIVRELDNRQLAEWALIENLQREDLNPIERAQAFQRLIDQFSLRHDDVAQRVGVERSTVSNSLRLLNLDDYVQKLLLAQTLSMGQARAIAGLSDTTAQRQVAERAVRQGLSVRQVEQLVRKLAETEADGGDTDPGEASAGQRRVRSAYLADLEQQLAEQLETRVRIRPGRKKGSGTLSVEFYSLEQFDGLMERLGVQTE</sequence>
<evidence type="ECO:0000256" key="1">
    <source>
        <dbReference type="ARBA" id="ARBA00006295"/>
    </source>
</evidence>
<dbReference type="Pfam" id="PF02195">
    <property type="entry name" value="ParB_N"/>
    <property type="match status" value="1"/>
</dbReference>
<name>A0ABV4U6J2_9BACT</name>
<feature type="compositionally biased region" description="Low complexity" evidence="4">
    <location>
        <begin position="45"/>
        <end position="57"/>
    </location>
</feature>
<dbReference type="Pfam" id="PF23552">
    <property type="entry name" value="ParB_C"/>
    <property type="match status" value="1"/>
</dbReference>
<evidence type="ECO:0000313" key="7">
    <source>
        <dbReference type="Proteomes" id="UP001575105"/>
    </source>
</evidence>
<dbReference type="SMART" id="SM00470">
    <property type="entry name" value="ParB"/>
    <property type="match status" value="1"/>
</dbReference>
<dbReference type="EMBL" id="JBGUBD010000005">
    <property type="protein sequence ID" value="MFA9478467.1"/>
    <property type="molecule type" value="Genomic_DNA"/>
</dbReference>
<dbReference type="InterPro" id="IPR041468">
    <property type="entry name" value="HTH_ParB/Spo0J"/>
</dbReference>
<gene>
    <name evidence="6" type="ORF">ACERK3_09185</name>
</gene>
<dbReference type="PANTHER" id="PTHR33375">
    <property type="entry name" value="CHROMOSOME-PARTITIONING PROTEIN PARB-RELATED"/>
    <property type="match status" value="1"/>
</dbReference>
<evidence type="ECO:0000259" key="5">
    <source>
        <dbReference type="SMART" id="SM00470"/>
    </source>
</evidence>
<feature type="region of interest" description="Disordered" evidence="4">
    <location>
        <begin position="1"/>
        <end position="89"/>
    </location>
</feature>
<evidence type="ECO:0000256" key="2">
    <source>
        <dbReference type="ARBA" id="ARBA00022829"/>
    </source>
</evidence>
<evidence type="ECO:0000256" key="4">
    <source>
        <dbReference type="SAM" id="MobiDB-lite"/>
    </source>
</evidence>
<keyword evidence="3" id="KW-0238">DNA-binding</keyword>
<accession>A0ABV4U6J2</accession>
<dbReference type="InterPro" id="IPR003115">
    <property type="entry name" value="ParB_N"/>
</dbReference>
<evidence type="ECO:0000313" key="6">
    <source>
        <dbReference type="EMBL" id="MFA9478467.1"/>
    </source>
</evidence>
<dbReference type="Pfam" id="PF17762">
    <property type="entry name" value="HTH_ParB"/>
    <property type="match status" value="1"/>
</dbReference>
<dbReference type="NCBIfam" id="TIGR00180">
    <property type="entry name" value="parB_part"/>
    <property type="match status" value="1"/>
</dbReference>
<dbReference type="InterPro" id="IPR036086">
    <property type="entry name" value="ParB/Sulfiredoxin_sf"/>
</dbReference>
<keyword evidence="7" id="KW-1185">Reference proteome</keyword>
<reference evidence="6 7" key="1">
    <citation type="submission" date="2024-08" db="EMBL/GenBank/DDBJ databases">
        <title>Whole-genome sequencing of halo(alkali)philic microorganisms from hypersaline lakes.</title>
        <authorList>
            <person name="Sorokin D.Y."/>
            <person name="Merkel A.Y."/>
            <person name="Messina E."/>
            <person name="Yakimov M."/>
        </authorList>
    </citation>
    <scope>NUCLEOTIDE SEQUENCE [LARGE SCALE GENOMIC DNA]</scope>
    <source>
        <strain evidence="6 7">AB-hyl4</strain>
    </source>
</reference>
<dbReference type="InterPro" id="IPR050336">
    <property type="entry name" value="Chromosome_partition/occlusion"/>
</dbReference>
<dbReference type="Gene3D" id="3.90.1530.30">
    <property type="match status" value="1"/>
</dbReference>
<evidence type="ECO:0000256" key="3">
    <source>
        <dbReference type="ARBA" id="ARBA00023125"/>
    </source>
</evidence>
<dbReference type="PANTHER" id="PTHR33375:SF1">
    <property type="entry name" value="CHROMOSOME-PARTITIONING PROTEIN PARB-RELATED"/>
    <property type="match status" value="1"/>
</dbReference>
<dbReference type="Gene3D" id="1.10.10.2830">
    <property type="match status" value="1"/>
</dbReference>
<dbReference type="Proteomes" id="UP001575105">
    <property type="component" value="Unassembled WGS sequence"/>
</dbReference>
<dbReference type="SUPFAM" id="SSF109709">
    <property type="entry name" value="KorB DNA-binding domain-like"/>
    <property type="match status" value="1"/>
</dbReference>
<comment type="similarity">
    <text evidence="1">Belongs to the ParB family.</text>
</comment>
<proteinExistence type="inferred from homology"/>
<dbReference type="InterPro" id="IPR004437">
    <property type="entry name" value="ParB/RepB/Spo0J"/>
</dbReference>
<feature type="domain" description="ParB-like N-terminal" evidence="5">
    <location>
        <begin position="73"/>
        <end position="168"/>
    </location>
</feature>